<dbReference type="InterPro" id="IPR032675">
    <property type="entry name" value="LRR_dom_sf"/>
</dbReference>
<dbReference type="FunFam" id="3.40.50.10140:FF:000007">
    <property type="entry name" value="Disease resistance protein (TIR-NBS-LRR class)"/>
    <property type="match status" value="1"/>
</dbReference>
<dbReference type="InterPro" id="IPR044974">
    <property type="entry name" value="Disease_R_plants"/>
</dbReference>
<dbReference type="Pfam" id="PF01582">
    <property type="entry name" value="TIR"/>
    <property type="match status" value="1"/>
</dbReference>
<dbReference type="Pfam" id="PF00931">
    <property type="entry name" value="NB-ARC"/>
    <property type="match status" value="1"/>
</dbReference>
<dbReference type="SMART" id="SM00255">
    <property type="entry name" value="TIR"/>
    <property type="match status" value="1"/>
</dbReference>
<dbReference type="InterPro" id="IPR058192">
    <property type="entry name" value="WHD_ROQ1-like"/>
</dbReference>
<reference evidence="6 7" key="3">
    <citation type="submission" date="2019-11" db="EMBL/GenBank/DDBJ databases">
        <title>A de novo genome assembly of a pear dwarfing rootstock.</title>
        <authorList>
            <person name="Wang F."/>
            <person name="Wang J."/>
            <person name="Li S."/>
            <person name="Zhang Y."/>
            <person name="Fang M."/>
            <person name="Ma L."/>
            <person name="Zhao Y."/>
            <person name="Jiang S."/>
        </authorList>
    </citation>
    <scope>NUCLEOTIDE SEQUENCE [LARGE SCALE GENOMIC DNA]</scope>
    <source>
        <strain evidence="6">S2</strain>
        <tissue evidence="6">Leaf</tissue>
    </source>
</reference>
<evidence type="ECO:0000256" key="2">
    <source>
        <dbReference type="ARBA" id="ARBA00022737"/>
    </source>
</evidence>
<dbReference type="PANTHER" id="PTHR11017:SF574">
    <property type="entry name" value="ADP-RIBOSYL CYCLASE_CYCLIC ADP-RIBOSE HYDROLASE"/>
    <property type="match status" value="1"/>
</dbReference>
<dbReference type="Pfam" id="PF23282">
    <property type="entry name" value="WHD_ROQ1"/>
    <property type="match status" value="1"/>
</dbReference>
<dbReference type="PANTHER" id="PTHR11017">
    <property type="entry name" value="LEUCINE-RICH REPEAT-CONTAINING PROTEIN"/>
    <property type="match status" value="1"/>
</dbReference>
<dbReference type="Pfam" id="PF23286">
    <property type="entry name" value="LRR_13"/>
    <property type="match status" value="1"/>
</dbReference>
<dbReference type="Gene3D" id="1.10.8.430">
    <property type="entry name" value="Helical domain of apoptotic protease-activating factors"/>
    <property type="match status" value="1"/>
</dbReference>
<dbReference type="SUPFAM" id="SSF52200">
    <property type="entry name" value="Toll/Interleukin receptor TIR domain"/>
    <property type="match status" value="1"/>
</dbReference>
<dbReference type="GO" id="GO:0043531">
    <property type="term" value="F:ADP binding"/>
    <property type="evidence" value="ECO:0007669"/>
    <property type="project" value="InterPro"/>
</dbReference>
<keyword evidence="2" id="KW-0677">Repeat</keyword>
<name>A0A5N5I893_9ROSA</name>
<dbReference type="InterPro" id="IPR000157">
    <property type="entry name" value="TIR_dom"/>
</dbReference>
<evidence type="ECO:0000313" key="6">
    <source>
        <dbReference type="EMBL" id="KAB2636376.1"/>
    </source>
</evidence>
<evidence type="ECO:0000313" key="7">
    <source>
        <dbReference type="Proteomes" id="UP000327157"/>
    </source>
</evidence>
<dbReference type="Gene3D" id="3.40.50.300">
    <property type="entry name" value="P-loop containing nucleotide triphosphate hydrolases"/>
    <property type="match status" value="1"/>
</dbReference>
<dbReference type="OrthoDB" id="1936883at2759"/>
<dbReference type="Gene3D" id="3.40.50.10140">
    <property type="entry name" value="Toll/interleukin-1 receptor homology (TIR) domain"/>
    <property type="match status" value="1"/>
</dbReference>
<evidence type="ECO:0000256" key="3">
    <source>
        <dbReference type="ARBA" id="ARBA00022821"/>
    </source>
</evidence>
<dbReference type="SUPFAM" id="SSF52540">
    <property type="entry name" value="P-loop containing nucleoside triphosphate hydrolases"/>
    <property type="match status" value="1"/>
</dbReference>
<dbReference type="InterPro" id="IPR035897">
    <property type="entry name" value="Toll_tir_struct_dom_sf"/>
</dbReference>
<comment type="caution">
    <text evidence="6">The sequence shown here is derived from an EMBL/GenBank/DDBJ whole genome shotgun (WGS) entry which is preliminary data.</text>
</comment>
<dbReference type="AlphaFoldDB" id="A0A5N5I893"/>
<keyword evidence="3" id="KW-0611">Plant defense</keyword>
<keyword evidence="7" id="KW-1185">Reference proteome</keyword>
<keyword evidence="1" id="KW-0433">Leucine-rich repeat</keyword>
<feature type="domain" description="TIR" evidence="5">
    <location>
        <begin position="18"/>
        <end position="185"/>
    </location>
</feature>
<protein>
    <submittedName>
        <fullName evidence="6">TMV resistance protein N-like</fullName>
    </submittedName>
</protein>
<sequence length="1129" mass="127954">MDSSSSPPPFSIPPAHREKHDVFISFRGEDTRRTFTSHLHHALLSKNIETYIDSKIHRGDEIAPSLLDAIEKSKLSVIIFSQNYACSKWCLIELVHIMECKKKNGQTVLPIFYDISPSDLRKENGIYANAIADHEKCFEGSMDKVHKWRAALADAANLSGFDNSNKTGTEAELVKKVVDDIWTKLNEKSSTVLKGLVGMERRFEHIESSLCLDSLDVYSIGIWGMGGIGKTTLADVVFHRLSSKFEASCFLGNVREKSEQKDGLVHLRNTLLSEILKEKDLNIGTPTIGSDLVRKRLERMKVLIVLDDVNDANQLSFLAGDPVLFGPGSRIIITTIDRSLLQTYVDHNKIYEVERLNFDEALQLFHLSAFKNNTPREDYTELSKVVVEYAGGIPLALQILGSSFRHCESKADWVEELKEFGNEKILKVLRQSYDGLNENEKEILLDIACFYQGKDVNIVQEMLHMYGFRAAGIRVLTDKSLISVSTNNSLEMHNLLQEMGMEIVRKQCIEEPRKCNRLVIVEDVNHELKTNTEKAMIQAILFSRSEIRGMHLNHADFKKIYDLKLLYVYSSSRNMYYKVKVSLPHSLTYLDLEGYPFKYFPSKISSENLVEIQMHNSHIEQLWNEGQNLRNLKVMDLGSCDRLIKVPDLSQSPYIEHIDLYGCKSLVEIPSYFQYLEKLSYLNLTDCTKLKYLSEMPHSIEYLYLDSTAIEDLPSSVWSLEKLCSLDIHFCENLKNLPSNTCNLKVSGSFSLKGCSSLVKFSELPRNITKLDLSGTAIEVLSASALECLLGLGEIKLNNCKMLVSLPESIGNLKSLERLDLSGTAIKSLPASIKEASRLRWLWLTNCRSLESLPKLPGVRWLQAHGCTSLKRVSLKTALALDWDEYKHFRGIQEQFTFSNCGVMVRHVRGYIMADALIRIMRMATALSKYLEQEEIEVASHVELEEESNEYVFRSLVCVVCIGGEIPSGFRDSCDQSSIRIKLFPKHFGGDFLGFAYSAVVAFDNYNVQGSLKLGCKINFKANGDHRFCHRSCMVADYGEISDCSLNTPHVFIWFSTFDRVEKGNLNGVTDANFEFYPVIDQRPDGRAVDCSNIIVTKCGILPMYLGDDWKLKVLYAAVDLMLKMVTSR</sequence>
<dbReference type="Proteomes" id="UP000327157">
    <property type="component" value="Chromosome 5"/>
</dbReference>
<gene>
    <name evidence="6" type="ORF">D8674_026910</name>
</gene>
<keyword evidence="4" id="KW-0520">NAD</keyword>
<dbReference type="InterPro" id="IPR058546">
    <property type="entry name" value="RPS4B/Roq1-like_LRR"/>
</dbReference>
<dbReference type="PROSITE" id="PS50104">
    <property type="entry name" value="TIR"/>
    <property type="match status" value="1"/>
</dbReference>
<evidence type="ECO:0000256" key="4">
    <source>
        <dbReference type="ARBA" id="ARBA00023027"/>
    </source>
</evidence>
<reference evidence="7" key="2">
    <citation type="submission" date="2019-10" db="EMBL/GenBank/DDBJ databases">
        <title>A de novo genome assembly of a pear dwarfing rootstock.</title>
        <authorList>
            <person name="Wang F."/>
            <person name="Wang J."/>
            <person name="Li S."/>
            <person name="Zhang Y."/>
            <person name="Fang M."/>
            <person name="Ma L."/>
            <person name="Zhao Y."/>
            <person name="Jiang S."/>
        </authorList>
    </citation>
    <scope>NUCLEOTIDE SEQUENCE [LARGE SCALE GENOMIC DNA]</scope>
</reference>
<accession>A0A5N5I893</accession>
<proteinExistence type="predicted"/>
<reference evidence="6 7" key="1">
    <citation type="submission" date="2019-09" db="EMBL/GenBank/DDBJ databases">
        <authorList>
            <person name="Ou C."/>
        </authorList>
    </citation>
    <scope>NUCLEOTIDE SEQUENCE [LARGE SCALE GENOMIC DNA]</scope>
    <source>
        <strain evidence="6">S2</strain>
        <tissue evidence="6">Leaf</tissue>
    </source>
</reference>
<dbReference type="InterPro" id="IPR002182">
    <property type="entry name" value="NB-ARC"/>
</dbReference>
<dbReference type="Gene3D" id="3.80.10.10">
    <property type="entry name" value="Ribonuclease Inhibitor"/>
    <property type="match status" value="2"/>
</dbReference>
<dbReference type="GO" id="GO:0006952">
    <property type="term" value="P:defense response"/>
    <property type="evidence" value="ECO:0007669"/>
    <property type="project" value="InterPro"/>
</dbReference>
<dbReference type="GO" id="GO:0007165">
    <property type="term" value="P:signal transduction"/>
    <property type="evidence" value="ECO:0007669"/>
    <property type="project" value="InterPro"/>
</dbReference>
<dbReference type="SUPFAM" id="SSF52058">
    <property type="entry name" value="L domain-like"/>
    <property type="match status" value="1"/>
</dbReference>
<dbReference type="InterPro" id="IPR027417">
    <property type="entry name" value="P-loop_NTPase"/>
</dbReference>
<organism evidence="6 7">
    <name type="scientific">Pyrus ussuriensis x Pyrus communis</name>
    <dbReference type="NCBI Taxonomy" id="2448454"/>
    <lineage>
        <taxon>Eukaryota</taxon>
        <taxon>Viridiplantae</taxon>
        <taxon>Streptophyta</taxon>
        <taxon>Embryophyta</taxon>
        <taxon>Tracheophyta</taxon>
        <taxon>Spermatophyta</taxon>
        <taxon>Magnoliopsida</taxon>
        <taxon>eudicotyledons</taxon>
        <taxon>Gunneridae</taxon>
        <taxon>Pentapetalae</taxon>
        <taxon>rosids</taxon>
        <taxon>fabids</taxon>
        <taxon>Rosales</taxon>
        <taxon>Rosaceae</taxon>
        <taxon>Amygdaloideae</taxon>
        <taxon>Maleae</taxon>
        <taxon>Pyrus</taxon>
    </lineage>
</organism>
<dbReference type="PRINTS" id="PR00364">
    <property type="entry name" value="DISEASERSIST"/>
</dbReference>
<dbReference type="EMBL" id="SMOL01000004">
    <property type="protein sequence ID" value="KAB2636376.1"/>
    <property type="molecule type" value="Genomic_DNA"/>
</dbReference>
<evidence type="ECO:0000259" key="5">
    <source>
        <dbReference type="PROSITE" id="PS50104"/>
    </source>
</evidence>
<evidence type="ECO:0000256" key="1">
    <source>
        <dbReference type="ARBA" id="ARBA00022614"/>
    </source>
</evidence>
<dbReference type="InterPro" id="IPR042197">
    <property type="entry name" value="Apaf_helical"/>
</dbReference>